<comment type="caution">
    <text evidence="1">The sequence shown here is derived from an EMBL/GenBank/DDBJ whole genome shotgun (WGS) entry which is preliminary data.</text>
</comment>
<organism evidence="1 2">
    <name type="scientific">Candidatus Kaiserbacteria bacterium RIFCSPLOWO2_12_FULL_45_26</name>
    <dbReference type="NCBI Taxonomy" id="1798525"/>
    <lineage>
        <taxon>Bacteria</taxon>
        <taxon>Candidatus Kaiseribacteriota</taxon>
    </lineage>
</organism>
<evidence type="ECO:0000313" key="2">
    <source>
        <dbReference type="Proteomes" id="UP000177325"/>
    </source>
</evidence>
<sequence length="112" mass="13008">MATRVKTPKCVLAIGTDPELIERSKNLYSGEVLILQVKTCDAALRYLDRYKDADEVWVYFTALGDRTPQFFESSLKRRHPDVKVWFVATTFKQIMNTAPEINWWILEPKQGV</sequence>
<accession>A0A1F6FF51</accession>
<protein>
    <submittedName>
        <fullName evidence="1">Uncharacterized protein</fullName>
    </submittedName>
</protein>
<dbReference type="AlphaFoldDB" id="A0A1F6FF51"/>
<gene>
    <name evidence="1" type="ORF">A3G90_00085</name>
</gene>
<dbReference type="Proteomes" id="UP000177325">
    <property type="component" value="Unassembled WGS sequence"/>
</dbReference>
<name>A0A1F6FF51_9BACT</name>
<evidence type="ECO:0000313" key="1">
    <source>
        <dbReference type="EMBL" id="OGG84483.1"/>
    </source>
</evidence>
<dbReference type="EMBL" id="MFMM01000001">
    <property type="protein sequence ID" value="OGG84483.1"/>
    <property type="molecule type" value="Genomic_DNA"/>
</dbReference>
<reference evidence="1 2" key="1">
    <citation type="journal article" date="2016" name="Nat. Commun.">
        <title>Thousands of microbial genomes shed light on interconnected biogeochemical processes in an aquifer system.</title>
        <authorList>
            <person name="Anantharaman K."/>
            <person name="Brown C.T."/>
            <person name="Hug L.A."/>
            <person name="Sharon I."/>
            <person name="Castelle C.J."/>
            <person name="Probst A.J."/>
            <person name="Thomas B.C."/>
            <person name="Singh A."/>
            <person name="Wilkins M.J."/>
            <person name="Karaoz U."/>
            <person name="Brodie E.L."/>
            <person name="Williams K.H."/>
            <person name="Hubbard S.S."/>
            <person name="Banfield J.F."/>
        </authorList>
    </citation>
    <scope>NUCLEOTIDE SEQUENCE [LARGE SCALE GENOMIC DNA]</scope>
</reference>
<proteinExistence type="predicted"/>